<evidence type="ECO:0000256" key="9">
    <source>
        <dbReference type="SAM" id="SignalP"/>
    </source>
</evidence>
<evidence type="ECO:0000313" key="11">
    <source>
        <dbReference type="Proteomes" id="UP001219518"/>
    </source>
</evidence>
<dbReference type="InterPro" id="IPR052192">
    <property type="entry name" value="Insect_Ionotropic_Sensory_Rcpt"/>
</dbReference>
<dbReference type="GO" id="GO:0005886">
    <property type="term" value="C:plasma membrane"/>
    <property type="evidence" value="ECO:0007669"/>
    <property type="project" value="UniProtKB-SubCell"/>
</dbReference>
<keyword evidence="11" id="KW-1185">Reference proteome</keyword>
<feature type="transmembrane region" description="Helical" evidence="8">
    <location>
        <begin position="331"/>
        <end position="349"/>
    </location>
</feature>
<dbReference type="Gene3D" id="1.10.287.70">
    <property type="match status" value="1"/>
</dbReference>
<dbReference type="AlphaFoldDB" id="A0AAE1HN07"/>
<keyword evidence="6 10" id="KW-0675">Receptor</keyword>
<evidence type="ECO:0000313" key="10">
    <source>
        <dbReference type="EMBL" id="KAK3923656.1"/>
    </source>
</evidence>
<evidence type="ECO:0000256" key="8">
    <source>
        <dbReference type="SAM" id="Phobius"/>
    </source>
</evidence>
<keyword evidence="4 8" id="KW-1133">Transmembrane helix</keyword>
<keyword evidence="2" id="KW-1003">Cell membrane</keyword>
<dbReference type="PANTHER" id="PTHR42643">
    <property type="entry name" value="IONOTROPIC RECEPTOR 20A-RELATED"/>
    <property type="match status" value="1"/>
</dbReference>
<keyword evidence="9" id="KW-0732">Signal</keyword>
<dbReference type="PANTHER" id="PTHR42643:SF24">
    <property type="entry name" value="IONOTROPIC RECEPTOR 60A"/>
    <property type="match status" value="1"/>
</dbReference>
<name>A0AAE1HN07_9NEOP</name>
<keyword evidence="3 8" id="KW-0812">Transmembrane</keyword>
<evidence type="ECO:0000256" key="5">
    <source>
        <dbReference type="ARBA" id="ARBA00023136"/>
    </source>
</evidence>
<keyword evidence="7" id="KW-0325">Glycoprotein</keyword>
<feature type="transmembrane region" description="Helical" evidence="8">
    <location>
        <begin position="384"/>
        <end position="407"/>
    </location>
</feature>
<gene>
    <name evidence="10" type="ORF">KUF71_002065</name>
</gene>
<accession>A0AAE1HN07</accession>
<evidence type="ECO:0000256" key="3">
    <source>
        <dbReference type="ARBA" id="ARBA00022692"/>
    </source>
</evidence>
<evidence type="ECO:0000256" key="6">
    <source>
        <dbReference type="ARBA" id="ARBA00023170"/>
    </source>
</evidence>
<protein>
    <submittedName>
        <fullName evidence="10">Glutamate receptor 2</fullName>
    </submittedName>
</protein>
<evidence type="ECO:0000256" key="7">
    <source>
        <dbReference type="ARBA" id="ARBA00023180"/>
    </source>
</evidence>
<reference evidence="10" key="1">
    <citation type="submission" date="2021-07" db="EMBL/GenBank/DDBJ databases">
        <authorList>
            <person name="Catto M.A."/>
            <person name="Jacobson A."/>
            <person name="Kennedy G."/>
            <person name="Labadie P."/>
            <person name="Hunt B.G."/>
            <person name="Srinivasan R."/>
        </authorList>
    </citation>
    <scope>NUCLEOTIDE SEQUENCE</scope>
    <source>
        <strain evidence="10">PL_HMW_Pooled</strain>
        <tissue evidence="10">Head</tissue>
    </source>
</reference>
<reference evidence="10" key="2">
    <citation type="journal article" date="2023" name="BMC Genomics">
        <title>Pest status, molecular evolution, and epigenetic factors derived from the genome assembly of Frankliniella fusca, a thysanopteran phytovirus vector.</title>
        <authorList>
            <person name="Catto M.A."/>
            <person name="Labadie P.E."/>
            <person name="Jacobson A.L."/>
            <person name="Kennedy G.G."/>
            <person name="Srinivasan R."/>
            <person name="Hunt B.G."/>
        </authorList>
    </citation>
    <scope>NUCLEOTIDE SEQUENCE</scope>
    <source>
        <strain evidence="10">PL_HMW_Pooled</strain>
    </source>
</reference>
<dbReference type="EMBL" id="JAHWGI010001149">
    <property type="protein sequence ID" value="KAK3923656.1"/>
    <property type="molecule type" value="Genomic_DNA"/>
</dbReference>
<keyword evidence="5 8" id="KW-0472">Membrane</keyword>
<organism evidence="10 11">
    <name type="scientific">Frankliniella fusca</name>
    <dbReference type="NCBI Taxonomy" id="407009"/>
    <lineage>
        <taxon>Eukaryota</taxon>
        <taxon>Metazoa</taxon>
        <taxon>Ecdysozoa</taxon>
        <taxon>Arthropoda</taxon>
        <taxon>Hexapoda</taxon>
        <taxon>Insecta</taxon>
        <taxon>Pterygota</taxon>
        <taxon>Neoptera</taxon>
        <taxon>Paraneoptera</taxon>
        <taxon>Thysanoptera</taxon>
        <taxon>Terebrantia</taxon>
        <taxon>Thripoidea</taxon>
        <taxon>Thripidae</taxon>
        <taxon>Frankliniella</taxon>
    </lineage>
</organism>
<proteinExistence type="predicted"/>
<comment type="caution">
    <text evidence="10">The sequence shown here is derived from an EMBL/GenBank/DDBJ whole genome shotgun (WGS) entry which is preliminary data.</text>
</comment>
<feature type="signal peptide" evidence="9">
    <location>
        <begin position="1"/>
        <end position="18"/>
    </location>
</feature>
<dbReference type="Proteomes" id="UP001219518">
    <property type="component" value="Unassembled WGS sequence"/>
</dbReference>
<evidence type="ECO:0000256" key="2">
    <source>
        <dbReference type="ARBA" id="ARBA00022475"/>
    </source>
</evidence>
<feature type="chain" id="PRO_5042150872" evidence="9">
    <location>
        <begin position="19"/>
        <end position="631"/>
    </location>
</feature>
<evidence type="ECO:0000256" key="1">
    <source>
        <dbReference type="ARBA" id="ARBA00004651"/>
    </source>
</evidence>
<comment type="subcellular location">
    <subcellularLocation>
        <location evidence="1">Cell membrane</location>
        <topology evidence="1">Multi-pass membrane protein</topology>
    </subcellularLocation>
</comment>
<sequence length="631" mass="69027">MDVATLSVALLLCTRARAALPVVREVANEAAAALALLSPFLDTQNAALTLYGNASWTGDFLRGLSPHTIRVVLPDTDRFWKYERYYPKDNALVIFVRERVTDPWALMQQYTTYIERMLYWFAVHDESVLFSASGDVQPFMMCGRDAGVAVTTPGGSTSLYSVKENKCLTNDRASRVFELEDRWSRMEQRWQRGGGIFHVFMNFCSGWRPPVPPEPIKLWNLPLTEERSRAAEVLGVARRMIGDRLGRTTVTTLNVTPGAFVPSIRIFLKKAIQNCRLDALSWGVGGITRYDPKVLSQLTEGKMYTVQAVVPAGLGAVVSPLSSVTLEFSPAVWLGTALAALFTAAALACTLRRDRGAALLLALAPLLAQPPPPPPAAGPALRPLLAVWLLVCVVLAAAYQGLLLGMLSSARPRGEIDSLEALAESGLRVDVSMELAHLPNEHTNLTKIINGGIGLNVTRSLREIATHRNCALITIEDRFNERVARRLNIPHKRLHRFSIGLSTIKMVAIWSPGSPLATPLTSAYRRLDEAGVLDYWDNLVDDLDRHSFRSAVLQHAAALTLKHMQPAFLVLVVGYALASLVFVAELLAARWPHGVAHPVRPAPADAEVRLILVGSCPPARRSASVSGTSPI</sequence>
<feature type="transmembrane region" description="Helical" evidence="8">
    <location>
        <begin position="356"/>
        <end position="372"/>
    </location>
</feature>
<feature type="transmembrane region" description="Helical" evidence="8">
    <location>
        <begin position="567"/>
        <end position="588"/>
    </location>
</feature>
<evidence type="ECO:0000256" key="4">
    <source>
        <dbReference type="ARBA" id="ARBA00022989"/>
    </source>
</evidence>